<dbReference type="OrthoDB" id="3222594at2759"/>
<gene>
    <name evidence="1" type="ORF">A1Q2_02518</name>
</gene>
<evidence type="ECO:0000313" key="2">
    <source>
        <dbReference type="Proteomes" id="UP000006757"/>
    </source>
</evidence>
<dbReference type="EMBL" id="AMBO01000268">
    <property type="protein sequence ID" value="EKD03069.1"/>
    <property type="molecule type" value="Genomic_DNA"/>
</dbReference>
<dbReference type="HOGENOM" id="CLU_1090658_0_0_1"/>
<name>K1WPS9_TRIAC</name>
<keyword evidence="2" id="KW-1185">Reference proteome</keyword>
<sequence>MMAYYSGLPSVNEAHRSLEDVQFDAIKADVGHLLAHFGDSFGMCLVHHHFDLLDGEVMAEGEDGVCKPRLTASGDKFYPKRFDRHGKAYEFSTVPQEPVPEVLFQAFRTLVPETVHLGLYSRQGDDEDADVVEVTEANDSERAHRMVPRGPEHDLSLAMFTSWFNEKGGRKCNGPCLESEGIDVGEGHPAMKEGAPCFPWIHVQKRGEEPAMKEGAPCFPWIHVQKKGEEPAMKEGAPCFPWIHVQKNAELGPME</sequence>
<accession>K1WPS9</accession>
<evidence type="ECO:0000313" key="1">
    <source>
        <dbReference type="EMBL" id="EKD03069.1"/>
    </source>
</evidence>
<proteinExistence type="predicted"/>
<dbReference type="AlphaFoldDB" id="K1WPS9"/>
<comment type="caution">
    <text evidence="1">The sequence shown here is derived from an EMBL/GenBank/DDBJ whole genome shotgun (WGS) entry which is preliminary data.</text>
</comment>
<protein>
    <submittedName>
        <fullName evidence="1">Uncharacterized protein</fullName>
    </submittedName>
</protein>
<reference evidence="1 2" key="1">
    <citation type="journal article" date="2012" name="Eukaryot. Cell">
        <title>Genome sequence of the Trichosporon asahii environmental strain CBS 8904.</title>
        <authorList>
            <person name="Yang R.Y."/>
            <person name="Li H.T."/>
            <person name="Zhu H."/>
            <person name="Zhou G.P."/>
            <person name="Wang M."/>
            <person name="Wang L."/>
        </authorList>
    </citation>
    <scope>NUCLEOTIDE SEQUENCE [LARGE SCALE GENOMIC DNA]</scope>
    <source>
        <strain evidence="1 2">CBS 8904</strain>
    </source>
</reference>
<dbReference type="Proteomes" id="UP000006757">
    <property type="component" value="Unassembled WGS sequence"/>
</dbReference>
<dbReference type="InParanoid" id="K1WPS9"/>
<organism evidence="1 2">
    <name type="scientific">Trichosporon asahii var. asahii (strain CBS 8904)</name>
    <name type="common">Yeast</name>
    <dbReference type="NCBI Taxonomy" id="1220162"/>
    <lineage>
        <taxon>Eukaryota</taxon>
        <taxon>Fungi</taxon>
        <taxon>Dikarya</taxon>
        <taxon>Basidiomycota</taxon>
        <taxon>Agaricomycotina</taxon>
        <taxon>Tremellomycetes</taxon>
        <taxon>Trichosporonales</taxon>
        <taxon>Trichosporonaceae</taxon>
        <taxon>Trichosporon</taxon>
    </lineage>
</organism>